<proteinExistence type="predicted"/>
<reference evidence="2" key="1">
    <citation type="journal article" date="2014" name="Front. Microbiol.">
        <title>High frequency of phylogenetically diverse reductive dehalogenase-homologous genes in deep subseafloor sedimentary metagenomes.</title>
        <authorList>
            <person name="Kawai M."/>
            <person name="Futagami T."/>
            <person name="Toyoda A."/>
            <person name="Takaki Y."/>
            <person name="Nishi S."/>
            <person name="Hori S."/>
            <person name="Arai W."/>
            <person name="Tsubouchi T."/>
            <person name="Morono Y."/>
            <person name="Uchiyama I."/>
            <person name="Ito T."/>
            <person name="Fujiyama A."/>
            <person name="Inagaki F."/>
            <person name="Takami H."/>
        </authorList>
    </citation>
    <scope>NUCLEOTIDE SEQUENCE</scope>
    <source>
        <strain evidence="2">Expedition CK06-06</strain>
    </source>
</reference>
<keyword evidence="1" id="KW-0472">Membrane</keyword>
<name>X1B5C1_9ZZZZ</name>
<feature type="non-terminal residue" evidence="2">
    <location>
        <position position="1"/>
    </location>
</feature>
<protein>
    <submittedName>
        <fullName evidence="2">Uncharacterized protein</fullName>
    </submittedName>
</protein>
<dbReference type="AlphaFoldDB" id="X1B5C1"/>
<comment type="caution">
    <text evidence="2">The sequence shown here is derived from an EMBL/GenBank/DDBJ whole genome shotgun (WGS) entry which is preliminary data.</text>
</comment>
<gene>
    <name evidence="2" type="ORF">S01H4_25347</name>
</gene>
<sequence length="74" mass="8533">ITKVKKSQIVIYILLDGTDRKVEIEVSGNDEPQITAFLAEIGDRTRKQLIHNKIHFNAFGIVFISFFCQFFRSS</sequence>
<feature type="transmembrane region" description="Helical" evidence="1">
    <location>
        <begin position="54"/>
        <end position="72"/>
    </location>
</feature>
<dbReference type="EMBL" id="BART01012050">
    <property type="protein sequence ID" value="GAG76457.1"/>
    <property type="molecule type" value="Genomic_DNA"/>
</dbReference>
<evidence type="ECO:0000256" key="1">
    <source>
        <dbReference type="SAM" id="Phobius"/>
    </source>
</evidence>
<keyword evidence="1" id="KW-1133">Transmembrane helix</keyword>
<accession>X1B5C1</accession>
<keyword evidence="1" id="KW-0812">Transmembrane</keyword>
<evidence type="ECO:0000313" key="2">
    <source>
        <dbReference type="EMBL" id="GAG76457.1"/>
    </source>
</evidence>
<organism evidence="2">
    <name type="scientific">marine sediment metagenome</name>
    <dbReference type="NCBI Taxonomy" id="412755"/>
    <lineage>
        <taxon>unclassified sequences</taxon>
        <taxon>metagenomes</taxon>
        <taxon>ecological metagenomes</taxon>
    </lineage>
</organism>